<organism evidence="1">
    <name type="scientific">marine sediment metagenome</name>
    <dbReference type="NCBI Taxonomy" id="412755"/>
    <lineage>
        <taxon>unclassified sequences</taxon>
        <taxon>metagenomes</taxon>
        <taxon>ecological metagenomes</taxon>
    </lineage>
</organism>
<protein>
    <recommendedName>
        <fullName evidence="2">Xylose isomerase-like TIM barrel domain-containing protein</fullName>
    </recommendedName>
</protein>
<name>A0A0F9DT25_9ZZZZ</name>
<dbReference type="SUPFAM" id="SSF51658">
    <property type="entry name" value="Xylose isomerase-like"/>
    <property type="match status" value="1"/>
</dbReference>
<dbReference type="EMBL" id="LAZR01040213">
    <property type="protein sequence ID" value="KKL15053.1"/>
    <property type="molecule type" value="Genomic_DNA"/>
</dbReference>
<sequence length="82" mass="9696">MKRSIDRLSVCIETIFPYQVPVEKQIRTCASVGFKAYEFWYHDMERDGRGGWIEKENAKDLDMIYQLNQELGMKLVNFTLNS</sequence>
<reference evidence="1" key="1">
    <citation type="journal article" date="2015" name="Nature">
        <title>Complex archaea that bridge the gap between prokaryotes and eukaryotes.</title>
        <authorList>
            <person name="Spang A."/>
            <person name="Saw J.H."/>
            <person name="Jorgensen S.L."/>
            <person name="Zaremba-Niedzwiedzka K."/>
            <person name="Martijn J."/>
            <person name="Lind A.E."/>
            <person name="van Eijk R."/>
            <person name="Schleper C."/>
            <person name="Guy L."/>
            <person name="Ettema T.J."/>
        </authorList>
    </citation>
    <scope>NUCLEOTIDE SEQUENCE</scope>
</reference>
<feature type="non-terminal residue" evidence="1">
    <location>
        <position position="82"/>
    </location>
</feature>
<evidence type="ECO:0000313" key="1">
    <source>
        <dbReference type="EMBL" id="KKL15053.1"/>
    </source>
</evidence>
<proteinExistence type="predicted"/>
<dbReference type="InterPro" id="IPR036237">
    <property type="entry name" value="Xyl_isomerase-like_sf"/>
</dbReference>
<evidence type="ECO:0008006" key="2">
    <source>
        <dbReference type="Google" id="ProtNLM"/>
    </source>
</evidence>
<dbReference type="AlphaFoldDB" id="A0A0F9DT25"/>
<comment type="caution">
    <text evidence="1">The sequence shown here is derived from an EMBL/GenBank/DDBJ whole genome shotgun (WGS) entry which is preliminary data.</text>
</comment>
<accession>A0A0F9DT25</accession>
<gene>
    <name evidence="1" type="ORF">LCGC14_2509460</name>
</gene>